<gene>
    <name evidence="2" type="ORF">KDA82_16705</name>
</gene>
<dbReference type="Pfam" id="PF04738">
    <property type="entry name" value="Lant_dehydr_N"/>
    <property type="match status" value="1"/>
</dbReference>
<comment type="caution">
    <text evidence="2">The sequence shown here is derived from an EMBL/GenBank/DDBJ whole genome shotgun (WGS) entry which is preliminary data.</text>
</comment>
<feature type="non-terminal residue" evidence="2">
    <location>
        <position position="137"/>
    </location>
</feature>
<evidence type="ECO:0000259" key="1">
    <source>
        <dbReference type="Pfam" id="PF04738"/>
    </source>
</evidence>
<protein>
    <submittedName>
        <fullName evidence="2">Lantibiotic dehydratase</fullName>
    </submittedName>
</protein>
<keyword evidence="3" id="KW-1185">Reference proteome</keyword>
<name>A0A8T4IT71_9ACTN</name>
<feature type="domain" description="Lantibiotic dehydratase N-terminal" evidence="1">
    <location>
        <begin position="51"/>
        <end position="132"/>
    </location>
</feature>
<dbReference type="EMBL" id="JAGSMN010000362">
    <property type="protein sequence ID" value="MBR7674630.1"/>
    <property type="molecule type" value="Genomic_DNA"/>
</dbReference>
<dbReference type="AlphaFoldDB" id="A0A8T4IT71"/>
<evidence type="ECO:0000313" key="2">
    <source>
        <dbReference type="EMBL" id="MBR7674630.1"/>
    </source>
</evidence>
<evidence type="ECO:0000313" key="3">
    <source>
        <dbReference type="Proteomes" id="UP000675554"/>
    </source>
</evidence>
<proteinExistence type="predicted"/>
<sequence length="137" mass="14911">MRTPTHPLLYRHGSTAVLRAASTPLTSTPGSWPDLDNLEATREWLGRIWTDTRFAEAVRLASPGLAERVDAVCKGHRTAVPRTRRIALSVARYLLRTVSRPTPFGLFAGAAPVTLGGPARVGWCEEHTGTARVLFAP</sequence>
<organism evidence="2 3">
    <name type="scientific">Streptomyces daliensis</name>
    <dbReference type="NCBI Taxonomy" id="299421"/>
    <lineage>
        <taxon>Bacteria</taxon>
        <taxon>Bacillati</taxon>
        <taxon>Actinomycetota</taxon>
        <taxon>Actinomycetes</taxon>
        <taxon>Kitasatosporales</taxon>
        <taxon>Streptomycetaceae</taxon>
        <taxon>Streptomyces</taxon>
    </lineage>
</organism>
<reference evidence="2" key="1">
    <citation type="submission" date="2021-04" db="EMBL/GenBank/DDBJ databases">
        <title>Sequencing of actinobacteria type strains.</title>
        <authorList>
            <person name="Nguyen G.-S."/>
            <person name="Wentzel A."/>
        </authorList>
    </citation>
    <scope>NUCLEOTIDE SEQUENCE</scope>
    <source>
        <strain evidence="2">DSM 42095</strain>
    </source>
</reference>
<dbReference type="Proteomes" id="UP000675554">
    <property type="component" value="Unassembled WGS sequence"/>
</dbReference>
<dbReference type="InterPro" id="IPR006827">
    <property type="entry name" value="Lant_deHydtase_N"/>
</dbReference>
<accession>A0A8T4IT71</accession>